<dbReference type="InterPro" id="IPR052962">
    <property type="entry name" value="AA_Transporter_AGT"/>
</dbReference>
<evidence type="ECO:0000256" key="5">
    <source>
        <dbReference type="SAM" id="Phobius"/>
    </source>
</evidence>
<dbReference type="GO" id="GO:0022857">
    <property type="term" value="F:transmembrane transporter activity"/>
    <property type="evidence" value="ECO:0007669"/>
    <property type="project" value="InterPro"/>
</dbReference>
<dbReference type="GO" id="GO:0016020">
    <property type="term" value="C:membrane"/>
    <property type="evidence" value="ECO:0007669"/>
    <property type="project" value="UniProtKB-SubCell"/>
</dbReference>
<dbReference type="PANTHER" id="PTHR47547">
    <property type="match status" value="1"/>
</dbReference>
<feature type="transmembrane region" description="Helical" evidence="5">
    <location>
        <begin position="267"/>
        <end position="288"/>
    </location>
</feature>
<dbReference type="EMBL" id="CXST01000001">
    <property type="protein sequence ID" value="CTQ42965.1"/>
    <property type="molecule type" value="Genomic_DNA"/>
</dbReference>
<feature type="transmembrane region" description="Helical" evidence="5">
    <location>
        <begin position="300"/>
        <end position="325"/>
    </location>
</feature>
<sequence>MFSGSETTFTSDLQQALPNLEEDRQVRLERWATGTRFTHDFRSRSNYFRNASFRRDIPSVKLPPLKTGGIVLAHMQRSIGLLSLTFVAISGILGSGWLFAPLMAAQAAGPSSLIAWMIGGFAMLLLAATFAEIAAILPVAGGIGRVPHFSHGSVVSMTMGWTAWVGYNTTATIEVEAVLRYSKSLAPWLYGSDGLLSPAGLAVACVLLAVFTVLNAFGVRFFARLNTALTWVKILVPAGLAAVILTSEFRYANFSEYGGFAPEGLKGILSAISTGGVIFALIGFRHVIDMAGEARNPKVNVPLALVISLVVCLLIYGGLQLAFLGALDQSQLKQGWAALSFPGELGPMAALATAVGALWIVSILDSSARISSFASALVSVGSNARLGLAMAQNGLFPKFMETLSARGVPLFALLINFVVSALFFFILPFNEVLALNTSSIVLSFVVGPVAVLAFRQLMADAPRAFVLPAAPVTGCLAFVVASLIIYWSGWDTMLHLGVCLLIGFLLMIYRNSRGGFDSLDWREAAWLAPYLAGLVLISWLGSFGGGAGYLPVGPDIAVVSALAVAVYILAVRLRLRQDKFDLYMAEEKADERMEYGDGA</sequence>
<feature type="transmembrane region" description="Helical" evidence="5">
    <location>
        <begin position="195"/>
        <end position="217"/>
    </location>
</feature>
<feature type="transmembrane region" description="Helical" evidence="5">
    <location>
        <begin position="345"/>
        <end position="364"/>
    </location>
</feature>
<feature type="transmembrane region" description="Helical" evidence="5">
    <location>
        <begin position="433"/>
        <end position="454"/>
    </location>
</feature>
<reference evidence="7" key="1">
    <citation type="submission" date="2015-07" db="EMBL/GenBank/DDBJ databases">
        <authorList>
            <person name="Rodrigo-Torres Lidia"/>
            <person name="Arahal R.David."/>
        </authorList>
    </citation>
    <scope>NUCLEOTIDE SEQUENCE [LARGE SCALE GENOMIC DNA]</scope>
    <source>
        <strain evidence="7">CECT 4801</strain>
    </source>
</reference>
<feature type="transmembrane region" description="Helical" evidence="5">
    <location>
        <begin position="556"/>
        <end position="575"/>
    </location>
</feature>
<evidence type="ECO:0000256" key="4">
    <source>
        <dbReference type="ARBA" id="ARBA00023136"/>
    </source>
</evidence>
<organism evidence="6 7">
    <name type="scientific">Roseibium aggregatum</name>
    <dbReference type="NCBI Taxonomy" id="187304"/>
    <lineage>
        <taxon>Bacteria</taxon>
        <taxon>Pseudomonadati</taxon>
        <taxon>Pseudomonadota</taxon>
        <taxon>Alphaproteobacteria</taxon>
        <taxon>Hyphomicrobiales</taxon>
        <taxon>Stappiaceae</taxon>
        <taxon>Roseibium</taxon>
    </lineage>
</organism>
<protein>
    <submittedName>
        <fullName evidence="6">L-aspartate transporter</fullName>
    </submittedName>
</protein>
<comment type="subcellular location">
    <subcellularLocation>
        <location evidence="1">Membrane</location>
        <topology evidence="1">Multi-pass membrane protein</topology>
    </subcellularLocation>
</comment>
<dbReference type="Gene3D" id="1.20.1740.10">
    <property type="entry name" value="Amino acid/polyamine transporter I"/>
    <property type="match status" value="1"/>
</dbReference>
<dbReference type="Pfam" id="PF13520">
    <property type="entry name" value="AA_permease_2"/>
    <property type="match status" value="1"/>
</dbReference>
<feature type="transmembrane region" description="Helical" evidence="5">
    <location>
        <begin position="466"/>
        <end position="487"/>
    </location>
</feature>
<keyword evidence="4 5" id="KW-0472">Membrane</keyword>
<gene>
    <name evidence="6" type="primary">yveA</name>
    <name evidence="6" type="ORF">LAL4801_01402</name>
</gene>
<feature type="transmembrane region" description="Helical" evidence="5">
    <location>
        <begin position="493"/>
        <end position="509"/>
    </location>
</feature>
<keyword evidence="2 5" id="KW-0812">Transmembrane</keyword>
<feature type="transmembrane region" description="Helical" evidence="5">
    <location>
        <begin position="149"/>
        <end position="167"/>
    </location>
</feature>
<keyword evidence="3 5" id="KW-1133">Transmembrane helix</keyword>
<feature type="transmembrane region" description="Helical" evidence="5">
    <location>
        <begin position="408"/>
        <end position="427"/>
    </location>
</feature>
<feature type="transmembrane region" description="Helical" evidence="5">
    <location>
        <begin position="112"/>
        <end position="137"/>
    </location>
</feature>
<feature type="transmembrane region" description="Helical" evidence="5">
    <location>
        <begin position="79"/>
        <end position="100"/>
    </location>
</feature>
<dbReference type="InterPro" id="IPR002293">
    <property type="entry name" value="AA/rel_permease1"/>
</dbReference>
<dbReference type="PANTHER" id="PTHR47547:SF1">
    <property type="entry name" value="ASPARTATE-PROTON SYMPORTER"/>
    <property type="match status" value="1"/>
</dbReference>
<evidence type="ECO:0000313" key="6">
    <source>
        <dbReference type="EMBL" id="CTQ42965.1"/>
    </source>
</evidence>
<dbReference type="STRING" id="187304.B0E33_23200"/>
<evidence type="ECO:0000256" key="2">
    <source>
        <dbReference type="ARBA" id="ARBA00022692"/>
    </source>
</evidence>
<feature type="transmembrane region" description="Helical" evidence="5">
    <location>
        <begin position="530"/>
        <end position="550"/>
    </location>
</feature>
<accession>A0A0M6XYQ2</accession>
<proteinExistence type="predicted"/>
<dbReference type="AlphaFoldDB" id="A0A0M6XYQ2"/>
<dbReference type="Proteomes" id="UP000048926">
    <property type="component" value="Unassembled WGS sequence"/>
</dbReference>
<dbReference type="PIRSF" id="PIRSF006060">
    <property type="entry name" value="AA_transporter"/>
    <property type="match status" value="1"/>
</dbReference>
<feature type="transmembrane region" description="Helical" evidence="5">
    <location>
        <begin position="229"/>
        <end position="247"/>
    </location>
</feature>
<evidence type="ECO:0000313" key="7">
    <source>
        <dbReference type="Proteomes" id="UP000048926"/>
    </source>
</evidence>
<name>A0A0M6XYQ2_9HYPH</name>
<evidence type="ECO:0000256" key="3">
    <source>
        <dbReference type="ARBA" id="ARBA00022989"/>
    </source>
</evidence>
<evidence type="ECO:0000256" key="1">
    <source>
        <dbReference type="ARBA" id="ARBA00004141"/>
    </source>
</evidence>
<keyword evidence="7" id="KW-1185">Reference proteome</keyword>